<feature type="compositionally biased region" description="Gly residues" evidence="1">
    <location>
        <begin position="190"/>
        <end position="199"/>
    </location>
</feature>
<dbReference type="PANTHER" id="PTHR33871">
    <property type="entry name" value="OS05G0503100 PROTEIN-RELATED"/>
    <property type="match status" value="1"/>
</dbReference>
<proteinExistence type="predicted"/>
<dbReference type="AlphaFoldDB" id="A0A6L2NBS7"/>
<organism evidence="2">
    <name type="scientific">Tanacetum cinerariifolium</name>
    <name type="common">Dalmatian daisy</name>
    <name type="synonym">Chrysanthemum cinerariifolium</name>
    <dbReference type="NCBI Taxonomy" id="118510"/>
    <lineage>
        <taxon>Eukaryota</taxon>
        <taxon>Viridiplantae</taxon>
        <taxon>Streptophyta</taxon>
        <taxon>Embryophyta</taxon>
        <taxon>Tracheophyta</taxon>
        <taxon>Spermatophyta</taxon>
        <taxon>Magnoliopsida</taxon>
        <taxon>eudicotyledons</taxon>
        <taxon>Gunneridae</taxon>
        <taxon>Pentapetalae</taxon>
        <taxon>asterids</taxon>
        <taxon>campanulids</taxon>
        <taxon>Asterales</taxon>
        <taxon>Asteraceae</taxon>
        <taxon>Asteroideae</taxon>
        <taxon>Anthemideae</taxon>
        <taxon>Anthemidinae</taxon>
        <taxon>Tanacetum</taxon>
    </lineage>
</organism>
<accession>A0A6L2NBS7</accession>
<sequence length="269" mass="29440">MGCCASTKKPPPSPEFHQHSSKSPPVDEETVKEVLSETPNPTHFTKNEDQPIIITPKKNIPKIHNQHFQNHYKNKYAGDVSGEVSGEVSEICSNLSESISTTTFEEEVDVYRRRSPAKVRNRREQFPGEIPAVLRNSPARGKQQSPGRVRSGSEMGVRGPGFGSTGRQRPVPGNGHVSRSRSPANRTVVRGGGGGGVKSGVGKSPSKRKTENSPSRVGARVQEVARKPDLPEYGSGLERHESPWAPTDRNEDDESLDNPLVSLECFIFL</sequence>
<dbReference type="PANTHER" id="PTHR33871:SF1">
    <property type="entry name" value="OS05G0503100 PROTEIN"/>
    <property type="match status" value="1"/>
</dbReference>
<reference evidence="2" key="1">
    <citation type="journal article" date="2019" name="Sci. Rep.">
        <title>Draft genome of Tanacetum cinerariifolium, the natural source of mosquito coil.</title>
        <authorList>
            <person name="Yamashiro T."/>
            <person name="Shiraishi A."/>
            <person name="Satake H."/>
            <person name="Nakayama K."/>
        </authorList>
    </citation>
    <scope>NUCLEOTIDE SEQUENCE</scope>
</reference>
<name>A0A6L2NBS7_TANCI</name>
<gene>
    <name evidence="2" type="ORF">Tci_053982</name>
</gene>
<protein>
    <submittedName>
        <fullName evidence="2">Uncharacterized protein</fullName>
    </submittedName>
</protein>
<evidence type="ECO:0000313" key="2">
    <source>
        <dbReference type="EMBL" id="GEU82004.1"/>
    </source>
</evidence>
<feature type="region of interest" description="Disordered" evidence="1">
    <location>
        <begin position="128"/>
        <end position="256"/>
    </location>
</feature>
<feature type="region of interest" description="Disordered" evidence="1">
    <location>
        <begin position="1"/>
        <end position="51"/>
    </location>
</feature>
<dbReference type="EMBL" id="BKCJ010008396">
    <property type="protein sequence ID" value="GEU82004.1"/>
    <property type="molecule type" value="Genomic_DNA"/>
</dbReference>
<evidence type="ECO:0000256" key="1">
    <source>
        <dbReference type="SAM" id="MobiDB-lite"/>
    </source>
</evidence>
<comment type="caution">
    <text evidence="2">The sequence shown here is derived from an EMBL/GenBank/DDBJ whole genome shotgun (WGS) entry which is preliminary data.</text>
</comment>